<dbReference type="GO" id="GO:0016020">
    <property type="term" value="C:membrane"/>
    <property type="evidence" value="ECO:0007669"/>
    <property type="project" value="UniProtKB-SubCell"/>
</dbReference>
<organism evidence="6 7">
    <name type="scientific">Lepeophtheirus salmonis</name>
    <name type="common">Salmon louse</name>
    <name type="synonym">Caligus salmonis</name>
    <dbReference type="NCBI Taxonomy" id="72036"/>
    <lineage>
        <taxon>Eukaryota</taxon>
        <taxon>Metazoa</taxon>
        <taxon>Ecdysozoa</taxon>
        <taxon>Arthropoda</taxon>
        <taxon>Crustacea</taxon>
        <taxon>Multicrustacea</taxon>
        <taxon>Hexanauplia</taxon>
        <taxon>Copepoda</taxon>
        <taxon>Siphonostomatoida</taxon>
        <taxon>Caligidae</taxon>
        <taxon>Lepeophtheirus</taxon>
    </lineage>
</organism>
<dbReference type="OrthoDB" id="551896at2759"/>
<comment type="similarity">
    <text evidence="2">Belongs to the TMEM45 family.</text>
</comment>
<reference evidence="6" key="1">
    <citation type="submission" date="2021-02" db="EMBL/GenBank/DDBJ databases">
        <authorList>
            <person name="Bekaert M."/>
        </authorList>
    </citation>
    <scope>NUCLEOTIDE SEQUENCE</scope>
    <source>
        <strain evidence="6">IoA-00</strain>
    </source>
</reference>
<evidence type="ECO:0000256" key="4">
    <source>
        <dbReference type="ARBA" id="ARBA00022989"/>
    </source>
</evidence>
<dbReference type="Proteomes" id="UP000675881">
    <property type="component" value="Chromosome 9"/>
</dbReference>
<evidence type="ECO:0000313" key="7">
    <source>
        <dbReference type="Proteomes" id="UP000675881"/>
    </source>
</evidence>
<sequence length="433" mass="48420">MFSTVPYSLNISMFKDANKKSYLLSVQSFHLSATNMLQFSGYILPGVIFLILGLRWACHCLWDWSKKGLARDYERAALPVPSPNYQLCPASAYTLPWEGIIKLILTGLGIVISVVLGGTPHQNRMEDYVGNIRHATIYLFFALSGLTDILVYYCGYSILPEGIQSFILSVAFAIEGLIFSMRLRFESYLEQQIHILLVVDIFACAFTSALEVLYDNKLIKFCRTYLCLVQGTWLIHGGFIVNGEDNTSTGASYPEALEWVSIIFGWHVAGNFILFVGSLLLIRAASKTDLFENFCCSFSLKMDQSSLDTTLRTTPTMVISSSTSSSTSKSDTKFIPNKLSTNHHNATLRALPSLPQPRVHQHSHHQHYRPEVVYSTQRIDPPSASPPMIVEAIPKDNIGVSYDEDNSLEEPYNTLAKSPDLRSSIKLKESSLI</sequence>
<dbReference type="InterPro" id="IPR042127">
    <property type="entry name" value="TMEM45"/>
</dbReference>
<keyword evidence="5" id="KW-0472">Membrane</keyword>
<evidence type="ECO:0000256" key="3">
    <source>
        <dbReference type="ARBA" id="ARBA00022692"/>
    </source>
</evidence>
<evidence type="ECO:0000256" key="2">
    <source>
        <dbReference type="ARBA" id="ARBA00006948"/>
    </source>
</evidence>
<evidence type="ECO:0000256" key="5">
    <source>
        <dbReference type="ARBA" id="ARBA00023136"/>
    </source>
</evidence>
<dbReference type="EMBL" id="HG994588">
    <property type="protein sequence ID" value="CAF3046237.1"/>
    <property type="molecule type" value="Genomic_DNA"/>
</dbReference>
<comment type="subcellular location">
    <subcellularLocation>
        <location evidence="1">Membrane</location>
        <topology evidence="1">Multi-pass membrane protein</topology>
    </subcellularLocation>
</comment>
<protein>
    <submittedName>
        <fullName evidence="6">(salmon louse) hypothetical protein</fullName>
    </submittedName>
</protein>
<gene>
    <name evidence="6" type="ORF">LSAA_15150</name>
</gene>
<keyword evidence="7" id="KW-1185">Reference proteome</keyword>
<keyword evidence="3" id="KW-0812">Transmembrane</keyword>
<dbReference type="InterPro" id="IPR006904">
    <property type="entry name" value="DUF716"/>
</dbReference>
<name>A0A7R8HEJ8_LEPSM</name>
<dbReference type="AlphaFoldDB" id="A0A7R8HEJ8"/>
<dbReference type="PANTHER" id="PTHR16007:SF15">
    <property type="entry name" value="TRANSMEMBRANE PROTEIN 45B"/>
    <property type="match status" value="1"/>
</dbReference>
<evidence type="ECO:0000313" key="6">
    <source>
        <dbReference type="EMBL" id="CAF3046237.1"/>
    </source>
</evidence>
<dbReference type="PANTHER" id="PTHR16007">
    <property type="entry name" value="EPIDIDYMAL MEMBRANE PROTEIN E9-RELATED"/>
    <property type="match status" value="1"/>
</dbReference>
<keyword evidence="4" id="KW-1133">Transmembrane helix</keyword>
<accession>A0A7R8HEJ8</accession>
<evidence type="ECO:0000256" key="1">
    <source>
        <dbReference type="ARBA" id="ARBA00004141"/>
    </source>
</evidence>
<proteinExistence type="inferred from homology"/>
<dbReference type="Pfam" id="PF04819">
    <property type="entry name" value="DUF716"/>
    <property type="match status" value="1"/>
</dbReference>